<dbReference type="PANTHER" id="PTHR36174:SF1">
    <property type="entry name" value="LIPID II:GLYCINE GLYCYLTRANSFERASE"/>
    <property type="match status" value="1"/>
</dbReference>
<dbReference type="EC" id="2.3.2.-" evidence="7"/>
<keyword evidence="4" id="KW-0573">Peptidoglycan synthesis</keyword>
<evidence type="ECO:0000256" key="1">
    <source>
        <dbReference type="ARBA" id="ARBA00009943"/>
    </source>
</evidence>
<dbReference type="Gene3D" id="3.40.630.30">
    <property type="match status" value="2"/>
</dbReference>
<proteinExistence type="inferred from homology"/>
<dbReference type="InterPro" id="IPR003447">
    <property type="entry name" value="FEMABX"/>
</dbReference>
<protein>
    <submittedName>
        <fullName evidence="7">Aminoacyltransferase</fullName>
        <ecNumber evidence="7">2.3.2.-</ecNumber>
    </submittedName>
</protein>
<evidence type="ECO:0000313" key="8">
    <source>
        <dbReference type="Proteomes" id="UP001596110"/>
    </source>
</evidence>
<evidence type="ECO:0000313" key="7">
    <source>
        <dbReference type="EMBL" id="MFC5630732.1"/>
    </source>
</evidence>
<gene>
    <name evidence="7" type="ORF">ACFPQ3_03825</name>
</gene>
<dbReference type="Pfam" id="PF02388">
    <property type="entry name" value="FemAB"/>
    <property type="match status" value="1"/>
</dbReference>
<dbReference type="Gene3D" id="1.20.58.90">
    <property type="match status" value="1"/>
</dbReference>
<dbReference type="PANTHER" id="PTHR36174">
    <property type="entry name" value="LIPID II:GLYCINE GLYCYLTRANSFERASE"/>
    <property type="match status" value="1"/>
</dbReference>
<keyword evidence="8" id="KW-1185">Reference proteome</keyword>
<evidence type="ECO:0000256" key="2">
    <source>
        <dbReference type="ARBA" id="ARBA00022679"/>
    </source>
</evidence>
<comment type="similarity">
    <text evidence="1">Belongs to the FemABX family.</text>
</comment>
<comment type="caution">
    <text evidence="7">The sequence shown here is derived from an EMBL/GenBank/DDBJ whole genome shotgun (WGS) entry which is preliminary data.</text>
</comment>
<keyword evidence="6" id="KW-0961">Cell wall biogenesis/degradation</keyword>
<dbReference type="InterPro" id="IPR016181">
    <property type="entry name" value="Acyl_CoA_acyltransferase"/>
</dbReference>
<evidence type="ECO:0000256" key="4">
    <source>
        <dbReference type="ARBA" id="ARBA00022984"/>
    </source>
</evidence>
<dbReference type="GO" id="GO:0016746">
    <property type="term" value="F:acyltransferase activity"/>
    <property type="evidence" value="ECO:0007669"/>
    <property type="project" value="UniProtKB-KW"/>
</dbReference>
<accession>A0ABW0UB33</accession>
<sequence>MLTYQIGISTQEHDDFVKSNHQVNLLQSSNWAKIKDNWSNERIGFYQDGKLVASASILIKPLPLGFTMLYIPRGPIMDYTDKELVSFVLKSLKSFGKKRRALFIKFDPNIHLQAFQDIENRNDNSDSLAIIQHLQNLGVEWVGRTQDIGETIQPRFQANVYAKDFSLDSLPKRTKQEIRTARNKGLEVVFGGSELLPTFAELMKMTENRKKIHLRNLPYYQKLVNTYPDDSFVTLVQIDVFKKIDLLKKQLKKAQAEFEKFSEKTSPGKLKENQESQKRLEKELDFFQTFYDKGQETIPLAATLSINFSNTSENLYAGMDDTFKQFNAPVLTWYETMNHAFELGMASQNMGGIENQLEGGLYHFKSKFNPTIEEFIGEFNLPVNALLYRLSNLAYKLRKQLRRKA</sequence>
<dbReference type="EMBL" id="JBHSOJ010000015">
    <property type="protein sequence ID" value="MFC5630732.1"/>
    <property type="molecule type" value="Genomic_DNA"/>
</dbReference>
<keyword evidence="3" id="KW-0133">Cell shape</keyword>
<name>A0ABW0UB33_9STRE</name>
<organism evidence="7 8">
    <name type="scientific">Streptococcus caledonicus</name>
    <dbReference type="NCBI Taxonomy" id="2614158"/>
    <lineage>
        <taxon>Bacteria</taxon>
        <taxon>Bacillati</taxon>
        <taxon>Bacillota</taxon>
        <taxon>Bacilli</taxon>
        <taxon>Lactobacillales</taxon>
        <taxon>Streptococcaceae</taxon>
        <taxon>Streptococcus</taxon>
    </lineage>
</organism>
<evidence type="ECO:0000256" key="5">
    <source>
        <dbReference type="ARBA" id="ARBA00023315"/>
    </source>
</evidence>
<dbReference type="PROSITE" id="PS51191">
    <property type="entry name" value="FEMABX"/>
    <property type="match status" value="1"/>
</dbReference>
<dbReference type="SUPFAM" id="SSF55729">
    <property type="entry name" value="Acyl-CoA N-acyltransferases (Nat)"/>
    <property type="match status" value="2"/>
</dbReference>
<dbReference type="RefSeq" id="WP_156806107.1">
    <property type="nucleotide sequence ID" value="NZ_JBHSOJ010000015.1"/>
</dbReference>
<dbReference type="Proteomes" id="UP001596110">
    <property type="component" value="Unassembled WGS sequence"/>
</dbReference>
<dbReference type="InterPro" id="IPR050644">
    <property type="entry name" value="PG_Glycine_Bridge_Synth"/>
</dbReference>
<keyword evidence="5 7" id="KW-0012">Acyltransferase</keyword>
<evidence type="ECO:0000256" key="3">
    <source>
        <dbReference type="ARBA" id="ARBA00022960"/>
    </source>
</evidence>
<evidence type="ECO:0000256" key="6">
    <source>
        <dbReference type="ARBA" id="ARBA00023316"/>
    </source>
</evidence>
<keyword evidence="2 7" id="KW-0808">Transferase</keyword>
<reference evidence="8" key="1">
    <citation type="journal article" date="2019" name="Int. J. Syst. Evol. Microbiol.">
        <title>The Global Catalogue of Microorganisms (GCM) 10K type strain sequencing project: providing services to taxonomists for standard genome sequencing and annotation.</title>
        <authorList>
            <consortium name="The Broad Institute Genomics Platform"/>
            <consortium name="The Broad Institute Genome Sequencing Center for Infectious Disease"/>
            <person name="Wu L."/>
            <person name="Ma J."/>
        </authorList>
    </citation>
    <scope>NUCLEOTIDE SEQUENCE [LARGE SCALE GENOMIC DNA]</scope>
    <source>
        <strain evidence="8">DT43</strain>
    </source>
</reference>